<gene>
    <name evidence="1" type="ORF">LPJ66_002652</name>
</gene>
<name>A0ACC1IPV2_9FUNG</name>
<dbReference type="EMBL" id="JANBPG010000225">
    <property type="protein sequence ID" value="KAJ1898596.1"/>
    <property type="molecule type" value="Genomic_DNA"/>
</dbReference>
<dbReference type="Proteomes" id="UP001150581">
    <property type="component" value="Unassembled WGS sequence"/>
</dbReference>
<evidence type="ECO:0000313" key="1">
    <source>
        <dbReference type="EMBL" id="KAJ1898596.1"/>
    </source>
</evidence>
<comment type="caution">
    <text evidence="1">The sequence shown here is derived from an EMBL/GenBank/DDBJ whole genome shotgun (WGS) entry which is preliminary data.</text>
</comment>
<keyword evidence="2" id="KW-1185">Reference proteome</keyword>
<reference evidence="1" key="1">
    <citation type="submission" date="2022-07" db="EMBL/GenBank/DDBJ databases">
        <title>Phylogenomic reconstructions and comparative analyses of Kickxellomycotina fungi.</title>
        <authorList>
            <person name="Reynolds N.K."/>
            <person name="Stajich J.E."/>
            <person name="Barry K."/>
            <person name="Grigoriev I.V."/>
            <person name="Crous P."/>
            <person name="Smith M.E."/>
        </authorList>
    </citation>
    <scope>NUCLEOTIDE SEQUENCE</scope>
    <source>
        <strain evidence="1">Benny 63K</strain>
    </source>
</reference>
<organism evidence="1 2">
    <name type="scientific">Kickxella alabastrina</name>
    <dbReference type="NCBI Taxonomy" id="61397"/>
    <lineage>
        <taxon>Eukaryota</taxon>
        <taxon>Fungi</taxon>
        <taxon>Fungi incertae sedis</taxon>
        <taxon>Zoopagomycota</taxon>
        <taxon>Kickxellomycotina</taxon>
        <taxon>Kickxellomycetes</taxon>
        <taxon>Kickxellales</taxon>
        <taxon>Kickxellaceae</taxon>
        <taxon>Kickxella</taxon>
    </lineage>
</organism>
<sequence length="623" mass="67577">MSGVKSEFSRTLRCERATTTTTATNDNEYSDKVTLPASFLSALLSTLNLNQKGLPSPLIFRLRTQGRPQSDSPNEGAVYCGVREFSGSEGAVSVPGWLLEAAHADEGDTLVVEYVRLEKGQFAQLRVSGNNDYLDLRSVLEAHMRRRMTALFVGETIRVRVGGHPEPIVFSVLALEPADAVDAVDTDLSVDIVHDTAAGQLQQLGSQGIDELLPGVSRMISAKAGRGTSVVRLHVPAQAALLRVALECHEGDASLCASSLVRSVGVLDNDWCDLSAPSQRRKQLLIEPGQVAANTDIYVSVVAFTAECQATLTAEFGLSASDGAARGSSVDSLTDDSLQDGLAECSNCGSRVPEPRLAMHRIVCERHNVKCNHCSRIFKRNSAELADHWHCGHCEASGVLSDEPKHTAFFHTPAECTCGSAQESLAELAKHRRTNCAERLIECRYCHTHEPQGELSTAAQDRLEGLRAHEAYCGSRSIVCAQCKAYVAIRQVSVHMRLHEARERERRANMKPCTNKECTRERDPGNDLGLCAACFGPFYTGQYDPTREKLLRRLARSLHTQLTRGCGHESCRNPQCATAAGALSQTAAAAKMVPVLKAYAALASPSVAGRIVYDNIDLHLCVN</sequence>
<protein>
    <submittedName>
        <fullName evidence="1">Uncharacterized protein</fullName>
    </submittedName>
</protein>
<evidence type="ECO:0000313" key="2">
    <source>
        <dbReference type="Proteomes" id="UP001150581"/>
    </source>
</evidence>
<accession>A0ACC1IPV2</accession>
<proteinExistence type="predicted"/>